<dbReference type="EMBL" id="JBHRUH010000015">
    <property type="protein sequence ID" value="MFC3292168.1"/>
    <property type="molecule type" value="Genomic_DNA"/>
</dbReference>
<keyword evidence="3" id="KW-1185">Reference proteome</keyword>
<sequence>MTAPRSLWTLPLLDFREAIVQRASPGCGAAAAASADLGLALVMKGLRITDAKHSSPECKRLLDKAEQLLETLADHADGDMQAFEGYLKALKMPSDNKVQRDQRRQALDTATREVNRIPLATAEACLAGLGLTLEAWPLTEAYLQSDVVAGGLLLHSGLSAVLLNVDANLSGLDDSRLRESAAQEREALQREADEYLRRLRATS</sequence>
<proteinExistence type="predicted"/>
<protein>
    <submittedName>
        <fullName evidence="2">Cyclodeaminase/cyclohydrolase family protein</fullName>
    </submittedName>
</protein>
<name>A0ABV7LZW3_9GAMM</name>
<dbReference type="Proteomes" id="UP001595640">
    <property type="component" value="Unassembled WGS sequence"/>
</dbReference>
<reference evidence="3" key="1">
    <citation type="journal article" date="2019" name="Int. J. Syst. Evol. Microbiol.">
        <title>The Global Catalogue of Microorganisms (GCM) 10K type strain sequencing project: providing services to taxonomists for standard genome sequencing and annotation.</title>
        <authorList>
            <consortium name="The Broad Institute Genomics Platform"/>
            <consortium name="The Broad Institute Genome Sequencing Center for Infectious Disease"/>
            <person name="Wu L."/>
            <person name="Ma J."/>
        </authorList>
    </citation>
    <scope>NUCLEOTIDE SEQUENCE [LARGE SCALE GENOMIC DNA]</scope>
    <source>
        <strain evidence="3">KCTC 12847</strain>
    </source>
</reference>
<evidence type="ECO:0000313" key="3">
    <source>
        <dbReference type="Proteomes" id="UP001595640"/>
    </source>
</evidence>
<dbReference type="RefSeq" id="WP_019019359.1">
    <property type="nucleotide sequence ID" value="NZ_BMXD01000002.1"/>
</dbReference>
<accession>A0ABV7LZW3</accession>
<dbReference type="SUPFAM" id="SSF101262">
    <property type="entry name" value="Methenyltetrahydrofolate cyclohydrolase-like"/>
    <property type="match status" value="1"/>
</dbReference>
<organism evidence="2 3">
    <name type="scientific">Modicisalibacter luteus</name>
    <dbReference type="NCBI Taxonomy" id="453962"/>
    <lineage>
        <taxon>Bacteria</taxon>
        <taxon>Pseudomonadati</taxon>
        <taxon>Pseudomonadota</taxon>
        <taxon>Gammaproteobacteria</taxon>
        <taxon>Oceanospirillales</taxon>
        <taxon>Halomonadaceae</taxon>
        <taxon>Modicisalibacter</taxon>
    </lineage>
</organism>
<dbReference type="Gene3D" id="1.20.120.680">
    <property type="entry name" value="Formiminotetrahydrofolate cyclodeaminase monomer, up-and-down helical bundle"/>
    <property type="match status" value="1"/>
</dbReference>
<feature type="domain" description="Cyclodeaminase/cyclohydrolase" evidence="1">
    <location>
        <begin position="21"/>
        <end position="186"/>
    </location>
</feature>
<dbReference type="InterPro" id="IPR036178">
    <property type="entry name" value="Formintransfe-cycloase-like_sf"/>
</dbReference>
<dbReference type="InterPro" id="IPR007044">
    <property type="entry name" value="Cyclodeamin/CycHdrlase"/>
</dbReference>
<evidence type="ECO:0000259" key="1">
    <source>
        <dbReference type="Pfam" id="PF04961"/>
    </source>
</evidence>
<dbReference type="Pfam" id="PF04961">
    <property type="entry name" value="FTCD_C"/>
    <property type="match status" value="1"/>
</dbReference>
<evidence type="ECO:0000313" key="2">
    <source>
        <dbReference type="EMBL" id="MFC3292168.1"/>
    </source>
</evidence>
<gene>
    <name evidence="2" type="ORF">ACFOEI_08800</name>
</gene>
<comment type="caution">
    <text evidence="2">The sequence shown here is derived from an EMBL/GenBank/DDBJ whole genome shotgun (WGS) entry which is preliminary data.</text>
</comment>